<protein>
    <submittedName>
        <fullName evidence="1">Uncharacterized protein</fullName>
    </submittedName>
</protein>
<dbReference type="AlphaFoldDB" id="A0A699QPA7"/>
<sequence>MENDVDINMLTMEQYLAWVQDDIRPGVVKPKSDNDIKFENNNNFMRELRCKLFKGTDDEDAHEDVQRVLDIVDLFHFPGVTHDAVILRAFPIT</sequence>
<comment type="caution">
    <text evidence="1">The sequence shown here is derived from an EMBL/GenBank/DDBJ whole genome shotgun (WGS) entry which is preliminary data.</text>
</comment>
<name>A0A699QPA7_TANCI</name>
<gene>
    <name evidence="1" type="ORF">Tci_846292</name>
</gene>
<dbReference type="EMBL" id="BKCJ011046762">
    <property type="protein sequence ID" value="GFC74322.1"/>
    <property type="molecule type" value="Genomic_DNA"/>
</dbReference>
<proteinExistence type="predicted"/>
<organism evidence="1">
    <name type="scientific">Tanacetum cinerariifolium</name>
    <name type="common">Dalmatian daisy</name>
    <name type="synonym">Chrysanthemum cinerariifolium</name>
    <dbReference type="NCBI Taxonomy" id="118510"/>
    <lineage>
        <taxon>Eukaryota</taxon>
        <taxon>Viridiplantae</taxon>
        <taxon>Streptophyta</taxon>
        <taxon>Embryophyta</taxon>
        <taxon>Tracheophyta</taxon>
        <taxon>Spermatophyta</taxon>
        <taxon>Magnoliopsida</taxon>
        <taxon>eudicotyledons</taxon>
        <taxon>Gunneridae</taxon>
        <taxon>Pentapetalae</taxon>
        <taxon>asterids</taxon>
        <taxon>campanulids</taxon>
        <taxon>Asterales</taxon>
        <taxon>Asteraceae</taxon>
        <taxon>Asteroideae</taxon>
        <taxon>Anthemideae</taxon>
        <taxon>Anthemidinae</taxon>
        <taxon>Tanacetum</taxon>
    </lineage>
</organism>
<reference evidence="1" key="1">
    <citation type="journal article" date="2019" name="Sci. Rep.">
        <title>Draft genome of Tanacetum cinerariifolium, the natural source of mosquito coil.</title>
        <authorList>
            <person name="Yamashiro T."/>
            <person name="Shiraishi A."/>
            <person name="Satake H."/>
            <person name="Nakayama K."/>
        </authorList>
    </citation>
    <scope>NUCLEOTIDE SEQUENCE</scope>
</reference>
<evidence type="ECO:0000313" key="1">
    <source>
        <dbReference type="EMBL" id="GFC74322.1"/>
    </source>
</evidence>
<accession>A0A699QPA7</accession>
<feature type="non-terminal residue" evidence="1">
    <location>
        <position position="93"/>
    </location>
</feature>